<sequence length="395" mass="44451">MPSVFRCVSKQHCRFFFVSFHKRKKRNQKTDTNFSSLYQDYEVSFRNTILNVIILDQAGNQVQMGSLYGANGILSQAGILANGQLGSNTFRQYTSTRITQSTRLTRIVELIRQGTGSSTGATFTPTPTVPVGDDISRSSATLDKLAISNNVPGTAFQPSGIPKDVNLRQFSSCIPDGLRARAAKQGQGVRRLLTHTSPLTFSSGQLLLYLPDSHKPCTNDFILECQFWIQRDYYLQVDSEQPDGSTDQRAGFGEPICQAGRSKPGQSRRHTWGVTPQNLEPQPQGTYAALERAKCRAQTTTPNLQAKPETQPDPNAWPKPESPSPRTDLSKLQETYCIQIKKMLHNVYYSCTEIDAKKKNSRTYLRNRIHLPGSRSWDENRKEKFFFRNKDGKSI</sequence>
<organism evidence="2 3">
    <name type="scientific">Puccinia sorghi</name>
    <dbReference type="NCBI Taxonomy" id="27349"/>
    <lineage>
        <taxon>Eukaryota</taxon>
        <taxon>Fungi</taxon>
        <taxon>Dikarya</taxon>
        <taxon>Basidiomycota</taxon>
        <taxon>Pucciniomycotina</taxon>
        <taxon>Pucciniomycetes</taxon>
        <taxon>Pucciniales</taxon>
        <taxon>Pucciniaceae</taxon>
        <taxon>Puccinia</taxon>
    </lineage>
</organism>
<dbReference type="VEuPathDB" id="FungiDB:VP01_2598g3"/>
<dbReference type="Proteomes" id="UP000037035">
    <property type="component" value="Unassembled WGS sequence"/>
</dbReference>
<protein>
    <submittedName>
        <fullName evidence="2">Uncharacterized protein</fullName>
    </submittedName>
</protein>
<feature type="region of interest" description="Disordered" evidence="1">
    <location>
        <begin position="239"/>
        <end position="283"/>
    </location>
</feature>
<feature type="compositionally biased region" description="Polar residues" evidence="1">
    <location>
        <begin position="274"/>
        <end position="283"/>
    </location>
</feature>
<feature type="region of interest" description="Disordered" evidence="1">
    <location>
        <begin position="297"/>
        <end position="329"/>
    </location>
</feature>
<evidence type="ECO:0000313" key="3">
    <source>
        <dbReference type="Proteomes" id="UP000037035"/>
    </source>
</evidence>
<accession>A0A0L6V5B2</accession>
<keyword evidence="3" id="KW-1185">Reference proteome</keyword>
<proteinExistence type="predicted"/>
<dbReference type="AlphaFoldDB" id="A0A0L6V5B2"/>
<dbReference type="EMBL" id="LAVV01007499">
    <property type="protein sequence ID" value="KNZ55737.1"/>
    <property type="molecule type" value="Genomic_DNA"/>
</dbReference>
<evidence type="ECO:0000256" key="1">
    <source>
        <dbReference type="SAM" id="MobiDB-lite"/>
    </source>
</evidence>
<feature type="compositionally biased region" description="Polar residues" evidence="1">
    <location>
        <begin position="239"/>
        <end position="248"/>
    </location>
</feature>
<name>A0A0L6V5B2_9BASI</name>
<evidence type="ECO:0000313" key="2">
    <source>
        <dbReference type="EMBL" id="KNZ55737.1"/>
    </source>
</evidence>
<gene>
    <name evidence="2" type="ORF">VP01_2598g3</name>
</gene>
<comment type="caution">
    <text evidence="2">The sequence shown here is derived from an EMBL/GenBank/DDBJ whole genome shotgun (WGS) entry which is preliminary data.</text>
</comment>
<reference evidence="2 3" key="1">
    <citation type="submission" date="2015-08" db="EMBL/GenBank/DDBJ databases">
        <title>Next Generation Sequencing and Analysis of the Genome of Puccinia sorghi L Schw, the Causal Agent of Maize Common Rust.</title>
        <authorList>
            <person name="Rochi L."/>
            <person name="Burguener G."/>
            <person name="Darino M."/>
            <person name="Turjanski A."/>
            <person name="Kreff E."/>
            <person name="Dieguez M.J."/>
            <person name="Sacco F."/>
        </authorList>
    </citation>
    <scope>NUCLEOTIDE SEQUENCE [LARGE SCALE GENOMIC DNA]</scope>
    <source>
        <strain evidence="2 3">RO10H11247</strain>
    </source>
</reference>